<organism evidence="2 3">
    <name type="scientific">Mycolicibacterium iranicum</name>
    <name type="common">Mycobacterium iranicum</name>
    <dbReference type="NCBI Taxonomy" id="912594"/>
    <lineage>
        <taxon>Bacteria</taxon>
        <taxon>Bacillati</taxon>
        <taxon>Actinomycetota</taxon>
        <taxon>Actinomycetes</taxon>
        <taxon>Mycobacteriales</taxon>
        <taxon>Mycobacteriaceae</taxon>
        <taxon>Mycolicibacterium</taxon>
    </lineage>
</organism>
<keyword evidence="3" id="KW-1185">Reference proteome</keyword>
<dbReference type="RefSeq" id="WP_183468329.1">
    <property type="nucleotide sequence ID" value="NZ_JACHVU010000004.1"/>
</dbReference>
<protein>
    <recommendedName>
        <fullName evidence="1">KTSC domain-containing protein</fullName>
    </recommendedName>
</protein>
<evidence type="ECO:0000259" key="1">
    <source>
        <dbReference type="Pfam" id="PF13619"/>
    </source>
</evidence>
<gene>
    <name evidence="2" type="ORF">FHR72_002546</name>
</gene>
<dbReference type="AlphaFoldDB" id="A0A839Q6G0"/>
<reference evidence="2 3" key="1">
    <citation type="submission" date="2020-08" db="EMBL/GenBank/DDBJ databases">
        <title>The Agave Microbiome: Exploring the role of microbial communities in plant adaptations to desert environments.</title>
        <authorList>
            <person name="Partida-Martinez L.P."/>
        </authorList>
    </citation>
    <scope>NUCLEOTIDE SEQUENCE [LARGE SCALE GENOMIC DNA]</scope>
    <source>
        <strain evidence="2 3">AT2.18</strain>
    </source>
</reference>
<dbReference type="InterPro" id="IPR025309">
    <property type="entry name" value="KTSC_dom"/>
</dbReference>
<proteinExistence type="predicted"/>
<dbReference type="Proteomes" id="UP000550501">
    <property type="component" value="Unassembled WGS sequence"/>
</dbReference>
<name>A0A839Q6G0_MYCIR</name>
<dbReference type="EMBL" id="JACHVU010000004">
    <property type="protein sequence ID" value="MBB2991073.1"/>
    <property type="molecule type" value="Genomic_DNA"/>
</dbReference>
<evidence type="ECO:0000313" key="3">
    <source>
        <dbReference type="Proteomes" id="UP000550501"/>
    </source>
</evidence>
<evidence type="ECO:0000313" key="2">
    <source>
        <dbReference type="EMBL" id="MBB2991073.1"/>
    </source>
</evidence>
<accession>A0A839Q6G0</accession>
<feature type="domain" description="KTSC" evidence="1">
    <location>
        <begin position="10"/>
        <end position="67"/>
    </location>
</feature>
<sequence length="72" mass="8356">MTLPDMEPVDSSNIYRIGYDSATEELYVEFSNGRIYVYSGVPQSTYDELFTADSKGSYMNREIKPNYDCRDF</sequence>
<comment type="caution">
    <text evidence="2">The sequence shown here is derived from an EMBL/GenBank/DDBJ whole genome shotgun (WGS) entry which is preliminary data.</text>
</comment>
<dbReference type="Pfam" id="PF13619">
    <property type="entry name" value="KTSC"/>
    <property type="match status" value="1"/>
</dbReference>